<dbReference type="InterPro" id="IPR012677">
    <property type="entry name" value="Nucleotide-bd_a/b_plait_sf"/>
</dbReference>
<accession>A0AAD4XEQ1</accession>
<name>A0AAD4XEQ1_9MAGN</name>
<dbReference type="Proteomes" id="UP001202328">
    <property type="component" value="Unassembled WGS sequence"/>
</dbReference>
<feature type="domain" description="RRM" evidence="4">
    <location>
        <begin position="67"/>
        <end position="141"/>
    </location>
</feature>
<dbReference type="SUPFAM" id="SSF54928">
    <property type="entry name" value="RNA-binding domain, RBD"/>
    <property type="match status" value="2"/>
</dbReference>
<dbReference type="EMBL" id="JAJJMB010011222">
    <property type="protein sequence ID" value="KAI3903662.1"/>
    <property type="molecule type" value="Genomic_DNA"/>
</dbReference>
<reference evidence="5" key="1">
    <citation type="submission" date="2022-04" db="EMBL/GenBank/DDBJ databases">
        <title>A functionally conserved STORR gene fusion in Papaver species that diverged 16.8 million years ago.</title>
        <authorList>
            <person name="Catania T."/>
        </authorList>
    </citation>
    <scope>NUCLEOTIDE SEQUENCE</scope>
    <source>
        <strain evidence="5">S-188037</strain>
    </source>
</reference>
<dbReference type="PANTHER" id="PTHR23236">
    <property type="entry name" value="EUKARYOTIC TRANSLATION INITIATION FACTOR 4B/4H"/>
    <property type="match status" value="1"/>
</dbReference>
<dbReference type="Pfam" id="PF00076">
    <property type="entry name" value="RRM_1"/>
    <property type="match status" value="2"/>
</dbReference>
<evidence type="ECO:0000313" key="5">
    <source>
        <dbReference type="EMBL" id="KAI3903662.1"/>
    </source>
</evidence>
<dbReference type="PANTHER" id="PTHR23236:SF11">
    <property type="entry name" value="EUKARYOTIC TRANSLATION INITIATION FACTOR 4H"/>
    <property type="match status" value="1"/>
</dbReference>
<dbReference type="InterPro" id="IPR035979">
    <property type="entry name" value="RBD_domain_sf"/>
</dbReference>
<organism evidence="5 6">
    <name type="scientific">Papaver atlanticum</name>
    <dbReference type="NCBI Taxonomy" id="357466"/>
    <lineage>
        <taxon>Eukaryota</taxon>
        <taxon>Viridiplantae</taxon>
        <taxon>Streptophyta</taxon>
        <taxon>Embryophyta</taxon>
        <taxon>Tracheophyta</taxon>
        <taxon>Spermatophyta</taxon>
        <taxon>Magnoliopsida</taxon>
        <taxon>Ranunculales</taxon>
        <taxon>Papaveraceae</taxon>
        <taxon>Papaveroideae</taxon>
        <taxon>Papaver</taxon>
    </lineage>
</organism>
<proteinExistence type="predicted"/>
<evidence type="ECO:0000256" key="2">
    <source>
        <dbReference type="PROSITE-ProRule" id="PRU00176"/>
    </source>
</evidence>
<sequence>MSKSSNIVAASHAFVNSGEGNKKRDAEEEEIDQKLNSKKKNKFYVPKSQACSLKAFHDISYDEFITQTVIVAPESIFFINKSHVIDFFENVGDIADVRFSYDEHGTFRGIVHVKFATEEAEKEVVKWNGRDVLWNLALFVKPFVCKIWSFLKKHFRTCRTIVNIDIPKDHTTGVLLGTTLIEFSTLQDFHRALDMDGQEADGTSLTIKDHEKHVKVVLEKIILQEL</sequence>
<evidence type="ECO:0000313" key="6">
    <source>
        <dbReference type="Proteomes" id="UP001202328"/>
    </source>
</evidence>
<keyword evidence="1 2" id="KW-0694">RNA-binding</keyword>
<dbReference type="GO" id="GO:0003723">
    <property type="term" value="F:RNA binding"/>
    <property type="evidence" value="ECO:0007669"/>
    <property type="project" value="UniProtKB-UniRule"/>
</dbReference>
<evidence type="ECO:0000259" key="4">
    <source>
        <dbReference type="PROSITE" id="PS50102"/>
    </source>
</evidence>
<evidence type="ECO:0000256" key="1">
    <source>
        <dbReference type="ARBA" id="ARBA00022884"/>
    </source>
</evidence>
<dbReference type="Gene3D" id="3.30.70.330">
    <property type="match status" value="2"/>
</dbReference>
<feature type="region of interest" description="Disordered" evidence="3">
    <location>
        <begin position="1"/>
        <end position="32"/>
    </location>
</feature>
<dbReference type="InterPro" id="IPR000504">
    <property type="entry name" value="RRM_dom"/>
</dbReference>
<protein>
    <recommendedName>
        <fullName evidence="4">RRM domain-containing protein</fullName>
    </recommendedName>
</protein>
<dbReference type="GO" id="GO:0005730">
    <property type="term" value="C:nucleolus"/>
    <property type="evidence" value="ECO:0007669"/>
    <property type="project" value="TreeGrafter"/>
</dbReference>
<comment type="caution">
    <text evidence="5">The sequence shown here is derived from an EMBL/GenBank/DDBJ whole genome shotgun (WGS) entry which is preliminary data.</text>
</comment>
<keyword evidence="6" id="KW-1185">Reference proteome</keyword>
<gene>
    <name evidence="5" type="ORF">MKW98_032316</name>
</gene>
<evidence type="ECO:0000256" key="3">
    <source>
        <dbReference type="SAM" id="MobiDB-lite"/>
    </source>
</evidence>
<dbReference type="AlphaFoldDB" id="A0AAD4XEQ1"/>
<dbReference type="PROSITE" id="PS50102">
    <property type="entry name" value="RRM"/>
    <property type="match status" value="1"/>
</dbReference>